<keyword evidence="2" id="KW-1185">Reference proteome</keyword>
<evidence type="ECO:0000313" key="1">
    <source>
        <dbReference type="EMBL" id="GIM68157.1"/>
    </source>
</evidence>
<comment type="caution">
    <text evidence="1">The sequence shown here is derived from an EMBL/GenBank/DDBJ whole genome shotgun (WGS) entry which is preliminary data.</text>
</comment>
<accession>A0A919SAW5</accession>
<organism evidence="1 2">
    <name type="scientific">Winogradskya consettensis</name>
    <dbReference type="NCBI Taxonomy" id="113560"/>
    <lineage>
        <taxon>Bacteria</taxon>
        <taxon>Bacillati</taxon>
        <taxon>Actinomycetota</taxon>
        <taxon>Actinomycetes</taxon>
        <taxon>Micromonosporales</taxon>
        <taxon>Micromonosporaceae</taxon>
        <taxon>Winogradskya</taxon>
    </lineage>
</organism>
<proteinExistence type="predicted"/>
<evidence type="ECO:0000313" key="2">
    <source>
        <dbReference type="Proteomes" id="UP000680865"/>
    </source>
</evidence>
<reference evidence="1" key="1">
    <citation type="submission" date="2021-03" db="EMBL/GenBank/DDBJ databases">
        <title>Whole genome shotgun sequence of Actinoplanes consettensis NBRC 14913.</title>
        <authorList>
            <person name="Komaki H."/>
            <person name="Tamura T."/>
        </authorList>
    </citation>
    <scope>NUCLEOTIDE SEQUENCE</scope>
    <source>
        <strain evidence="1">NBRC 14913</strain>
    </source>
</reference>
<protein>
    <submittedName>
        <fullName evidence="1">Uncharacterized protein</fullName>
    </submittedName>
</protein>
<gene>
    <name evidence="1" type="ORF">Aco04nite_09510</name>
</gene>
<name>A0A919SAW5_9ACTN</name>
<dbReference type="EMBL" id="BOQP01000004">
    <property type="protein sequence ID" value="GIM68157.1"/>
    <property type="molecule type" value="Genomic_DNA"/>
</dbReference>
<sequence>MGSESGLVGDREGYRRLRAYASATFDLSTRFPDIVFRRPGPVTLFCQFDSVLGEDFWPALSELARLHDDDDDDVIVIVIEPDGEDHHFPRYGWWPAFSMSTGAGIDDYSRVILEPPTGAGQASFLLSGDIVAVTGPSGKWGIWGERDAELAAVQASVASDVFQRWGEEFGPFLPAVEAVTEYLPPNFNVEVDPLAYVTTLVASYQPDNSPSRR</sequence>
<dbReference type="RefSeq" id="WP_212995928.1">
    <property type="nucleotide sequence ID" value="NZ_BAAATW010000002.1"/>
</dbReference>
<dbReference type="AlphaFoldDB" id="A0A919SAW5"/>
<dbReference type="Proteomes" id="UP000680865">
    <property type="component" value="Unassembled WGS sequence"/>
</dbReference>